<organism evidence="2 3">
    <name type="scientific">Vanilla planifolia</name>
    <name type="common">Vanilla</name>
    <dbReference type="NCBI Taxonomy" id="51239"/>
    <lineage>
        <taxon>Eukaryota</taxon>
        <taxon>Viridiplantae</taxon>
        <taxon>Streptophyta</taxon>
        <taxon>Embryophyta</taxon>
        <taxon>Tracheophyta</taxon>
        <taxon>Spermatophyta</taxon>
        <taxon>Magnoliopsida</taxon>
        <taxon>Liliopsida</taxon>
        <taxon>Asparagales</taxon>
        <taxon>Orchidaceae</taxon>
        <taxon>Vanilloideae</taxon>
        <taxon>Vanilleae</taxon>
        <taxon>Vanilla</taxon>
    </lineage>
</organism>
<protein>
    <submittedName>
        <fullName evidence="2">Uncharacterized protein</fullName>
    </submittedName>
</protein>
<gene>
    <name evidence="2" type="ORF">HPP92_008630</name>
</gene>
<comment type="caution">
    <text evidence="2">The sequence shown here is derived from an EMBL/GenBank/DDBJ whole genome shotgun (WGS) entry which is preliminary data.</text>
</comment>
<dbReference type="AlphaFoldDB" id="A0A835V7E5"/>
<dbReference type="EMBL" id="JADCNM010000004">
    <property type="protein sequence ID" value="KAG0486535.1"/>
    <property type="molecule type" value="Genomic_DNA"/>
</dbReference>
<evidence type="ECO:0000313" key="2">
    <source>
        <dbReference type="EMBL" id="KAG0486535.1"/>
    </source>
</evidence>
<evidence type="ECO:0000256" key="1">
    <source>
        <dbReference type="SAM" id="MobiDB-lite"/>
    </source>
</evidence>
<sequence>MRGKSLEEEDAAEQRERWITHNKMKGRRRRLPRISGDTQKEEALRLRRTTRIRRSWCRRLREKVEKREKTEGEKRIEEVTHPCEATVVEAVINGITSICRKVTIKEVSLPQS</sequence>
<name>A0A835V7E5_VANPL</name>
<reference evidence="2 3" key="1">
    <citation type="journal article" date="2020" name="Nat. Food">
        <title>A phased Vanilla planifolia genome enables genetic improvement of flavour and production.</title>
        <authorList>
            <person name="Hasing T."/>
            <person name="Tang H."/>
            <person name="Brym M."/>
            <person name="Khazi F."/>
            <person name="Huang T."/>
            <person name="Chambers A.H."/>
        </authorList>
    </citation>
    <scope>NUCLEOTIDE SEQUENCE [LARGE SCALE GENOMIC DNA]</scope>
    <source>
        <tissue evidence="2">Leaf</tissue>
    </source>
</reference>
<feature type="compositionally biased region" description="Basic residues" evidence="1">
    <location>
        <begin position="22"/>
        <end position="32"/>
    </location>
</feature>
<dbReference type="Proteomes" id="UP000639772">
    <property type="component" value="Unassembled WGS sequence"/>
</dbReference>
<evidence type="ECO:0000313" key="3">
    <source>
        <dbReference type="Proteomes" id="UP000639772"/>
    </source>
</evidence>
<feature type="region of interest" description="Disordered" evidence="1">
    <location>
        <begin position="22"/>
        <end position="42"/>
    </location>
</feature>
<accession>A0A835V7E5</accession>
<proteinExistence type="predicted"/>